<protein>
    <submittedName>
        <fullName evidence="8">Transcriptional regulatory protein LevR, contains PRD, AAA+ and EIIA domains</fullName>
    </submittedName>
</protein>
<dbReference type="InterPro" id="IPR003593">
    <property type="entry name" value="AAA+_ATPase"/>
</dbReference>
<dbReference type="PROSITE" id="PS51372">
    <property type="entry name" value="PRD_2"/>
    <property type="match status" value="2"/>
</dbReference>
<dbReference type="InterPro" id="IPR004701">
    <property type="entry name" value="PTS_EIIA_man-typ"/>
</dbReference>
<dbReference type="EMBL" id="FUWY01000004">
    <property type="protein sequence ID" value="SJZ80161.1"/>
    <property type="molecule type" value="Genomic_DNA"/>
</dbReference>
<dbReference type="SUPFAM" id="SSF63520">
    <property type="entry name" value="PTS-regulatory domain, PRD"/>
    <property type="match status" value="1"/>
</dbReference>
<dbReference type="GO" id="GO:0016740">
    <property type="term" value="F:transferase activity"/>
    <property type="evidence" value="ECO:0007669"/>
    <property type="project" value="UniProtKB-KW"/>
</dbReference>
<dbReference type="InterPro" id="IPR036662">
    <property type="entry name" value="PTS_EIIA_man-typ_sf"/>
</dbReference>
<dbReference type="RefSeq" id="WP_078712083.1">
    <property type="nucleotide sequence ID" value="NZ_FUWY01000004.1"/>
</dbReference>
<evidence type="ECO:0000256" key="3">
    <source>
        <dbReference type="ARBA" id="ARBA00022840"/>
    </source>
</evidence>
<evidence type="ECO:0000256" key="2">
    <source>
        <dbReference type="ARBA" id="ARBA00022741"/>
    </source>
</evidence>
<feature type="domain" description="PTS EIIA type-4" evidence="6">
    <location>
        <begin position="552"/>
        <end position="687"/>
    </location>
</feature>
<feature type="domain" description="PRD" evidence="7">
    <location>
        <begin position="807"/>
        <end position="907"/>
    </location>
</feature>
<reference evidence="9" key="1">
    <citation type="submission" date="2017-02" db="EMBL/GenBank/DDBJ databases">
        <authorList>
            <person name="Varghese N."/>
            <person name="Submissions S."/>
        </authorList>
    </citation>
    <scope>NUCLEOTIDE SEQUENCE [LARGE SCALE GENOMIC DNA]</scope>
    <source>
        <strain evidence="9">ATCC 25662</strain>
    </source>
</reference>
<dbReference type="PANTHER" id="PTHR32071">
    <property type="entry name" value="TRANSCRIPTIONAL REGULATORY PROTEIN"/>
    <property type="match status" value="1"/>
</dbReference>
<feature type="domain" description="PRD" evidence="7">
    <location>
        <begin position="439"/>
        <end position="551"/>
    </location>
</feature>
<dbReference type="GO" id="GO:0005524">
    <property type="term" value="F:ATP binding"/>
    <property type="evidence" value="ECO:0007669"/>
    <property type="project" value="UniProtKB-KW"/>
</dbReference>
<dbReference type="Pfam" id="PF00874">
    <property type="entry name" value="PRD"/>
    <property type="match status" value="1"/>
</dbReference>
<dbReference type="GO" id="GO:0016020">
    <property type="term" value="C:membrane"/>
    <property type="evidence" value="ECO:0007669"/>
    <property type="project" value="InterPro"/>
</dbReference>
<dbReference type="PROSITE" id="PS51096">
    <property type="entry name" value="PTS_EIIA_TYPE_4"/>
    <property type="match status" value="1"/>
</dbReference>
<dbReference type="InterPro" id="IPR011608">
    <property type="entry name" value="PRD"/>
</dbReference>
<evidence type="ECO:0000259" key="7">
    <source>
        <dbReference type="PROSITE" id="PS51372"/>
    </source>
</evidence>
<keyword evidence="9" id="KW-1185">Reference proteome</keyword>
<dbReference type="InterPro" id="IPR002078">
    <property type="entry name" value="Sigma_54_int"/>
</dbReference>
<dbReference type="AlphaFoldDB" id="A0A1T4NLI1"/>
<keyword evidence="3" id="KW-0067">ATP-binding</keyword>
<dbReference type="Gene3D" id="1.10.1790.10">
    <property type="entry name" value="PRD domain"/>
    <property type="match status" value="1"/>
</dbReference>
<dbReference type="GO" id="GO:0009401">
    <property type="term" value="P:phosphoenolpyruvate-dependent sugar phosphotransferase system"/>
    <property type="evidence" value="ECO:0007669"/>
    <property type="project" value="InterPro"/>
</dbReference>
<dbReference type="GO" id="GO:0003677">
    <property type="term" value="F:DNA binding"/>
    <property type="evidence" value="ECO:0007669"/>
    <property type="project" value="UniProtKB-KW"/>
</dbReference>
<dbReference type="SUPFAM" id="SSF46785">
    <property type="entry name" value="Winged helix' DNA-binding domain"/>
    <property type="match status" value="1"/>
</dbReference>
<dbReference type="SUPFAM" id="SSF53062">
    <property type="entry name" value="PTS system fructose IIA component-like"/>
    <property type="match status" value="1"/>
</dbReference>
<sequence>MKEKLLELLNSYTEKNGPVPMECFTASYLANELSLSRNSVSQYLNEFIQDNKVVKINSRPVYFYGISELEKQGIELENSVFESFEDLTFKKEDFDRLIGSRDSLRHAIEQCKAAISYPPLGLPILLNGATGTGKSRIAQTTYEYAICAKIIEPESKFIVVNCSEYANNPELLTANLFGHKKGAYTGADKDNPGLIQLADGGVLFLDEVHCLKAECQEKLFLFMDKGVYHRVGDNENWFHSDVRLIFATTENPEDVLLKTLLRRIPIVVKIPALDERPRNEKAALLSSIFKNESKEIGKTIEISSLAYQIFMDTSIPGNVGGLMNSIRATCANAFLEDNQERDLLEIHVNNLPEYVLQLAPVINFKLQGTKDKKMVKLCFPYQPNPYDAKLIGVYERMLESYRKYLENPLTNRLLSESLKEVIDQYSDYLMFDRNQASSPNHEFTKKITDKIFSIVMNRYNLKISNNDILLVSRYLSEYARLSHELKNWLSNHTQEIHDFSELFQMKYPREYAIATEIVDNVGINLDIEIDEMMKIRLMLMICDMHREESSNKTIAVILCHGYSTASSLADAVNKMLNENIFDAIDMQLDVSVDKITNQLNDYLKMKNYFDDLVLLVDMGSLEEIYKGIKQIPNVNISIINNVNTKLALIIGSKIKQGEDISKILETACLDTTSQYKYIQNRLKKKAILSVCATGVGAAEKIVDLYKRSLPKNIDAEIVSYDYNKLVENGKNDYIFEKYDVSFILGTMNPYIEDIPFIAIEDLVLNSEMDQLSSLMKDFLQEEDIEVMKQNIIKNFTLNNIVNHLTILNAEKVLDDVEQLVIEMEEHLSTPLPAASKVGLYVHLSCLIERLILKNEVQLIEEPVEFIEQHGDFINTVKEIFSVVEMNYSVEIPVSEIYYIFNYIENYL</sequence>
<dbReference type="OrthoDB" id="9810703at2"/>
<evidence type="ECO:0000256" key="1">
    <source>
        <dbReference type="ARBA" id="ARBA00022679"/>
    </source>
</evidence>
<dbReference type="CDD" id="cd00009">
    <property type="entry name" value="AAA"/>
    <property type="match status" value="1"/>
</dbReference>
<evidence type="ECO:0000259" key="5">
    <source>
        <dbReference type="PROSITE" id="PS50045"/>
    </source>
</evidence>
<feature type="domain" description="Sigma-54 factor interaction" evidence="5">
    <location>
        <begin position="97"/>
        <end position="331"/>
    </location>
</feature>
<accession>A0A1T4NLI1</accession>
<dbReference type="SMART" id="SM00382">
    <property type="entry name" value="AAA"/>
    <property type="match status" value="1"/>
</dbReference>
<dbReference type="Gene3D" id="3.40.50.300">
    <property type="entry name" value="P-loop containing nucleotide triphosphate hydrolases"/>
    <property type="match status" value="1"/>
</dbReference>
<evidence type="ECO:0000313" key="8">
    <source>
        <dbReference type="EMBL" id="SJZ80161.1"/>
    </source>
</evidence>
<dbReference type="STRING" id="118967.SAMN02745191_1694"/>
<gene>
    <name evidence="8" type="ORF">SAMN02745191_1694</name>
</gene>
<dbReference type="InterPro" id="IPR027417">
    <property type="entry name" value="P-loop_NTPase"/>
</dbReference>
<keyword evidence="4" id="KW-0238">DNA-binding</keyword>
<dbReference type="GO" id="GO:0006355">
    <property type="term" value="P:regulation of DNA-templated transcription"/>
    <property type="evidence" value="ECO:0007669"/>
    <property type="project" value="InterPro"/>
</dbReference>
<dbReference type="Pfam" id="PF03610">
    <property type="entry name" value="EIIA-man"/>
    <property type="match status" value="1"/>
</dbReference>
<organism evidence="8 9">
    <name type="scientific">Anaerorhabdus furcosa</name>
    <dbReference type="NCBI Taxonomy" id="118967"/>
    <lineage>
        <taxon>Bacteria</taxon>
        <taxon>Bacillati</taxon>
        <taxon>Bacillota</taxon>
        <taxon>Erysipelotrichia</taxon>
        <taxon>Erysipelotrichales</taxon>
        <taxon>Erysipelotrichaceae</taxon>
        <taxon>Anaerorhabdus</taxon>
    </lineage>
</organism>
<dbReference type="Proteomes" id="UP000243297">
    <property type="component" value="Unassembled WGS sequence"/>
</dbReference>
<dbReference type="PANTHER" id="PTHR32071:SF38">
    <property type="entry name" value="PSP OPERON TRANSCRIPTIONAL ACTIVATOR"/>
    <property type="match status" value="1"/>
</dbReference>
<evidence type="ECO:0000256" key="4">
    <source>
        <dbReference type="ARBA" id="ARBA00023125"/>
    </source>
</evidence>
<keyword evidence="2" id="KW-0547">Nucleotide-binding</keyword>
<dbReference type="PROSITE" id="PS50045">
    <property type="entry name" value="SIGMA54_INTERACT_4"/>
    <property type="match status" value="1"/>
</dbReference>
<evidence type="ECO:0000313" key="9">
    <source>
        <dbReference type="Proteomes" id="UP000243297"/>
    </source>
</evidence>
<proteinExistence type="predicted"/>
<dbReference type="InterPro" id="IPR036634">
    <property type="entry name" value="PRD_sf"/>
</dbReference>
<name>A0A1T4NLI1_9FIRM</name>
<dbReference type="Gene3D" id="3.40.50.510">
    <property type="entry name" value="Phosphotransferase system, mannose-type IIA component"/>
    <property type="match status" value="1"/>
</dbReference>
<keyword evidence="1" id="KW-0808">Transferase</keyword>
<dbReference type="InterPro" id="IPR036390">
    <property type="entry name" value="WH_DNA-bd_sf"/>
</dbReference>
<dbReference type="SUPFAM" id="SSF52540">
    <property type="entry name" value="P-loop containing nucleoside triphosphate hydrolases"/>
    <property type="match status" value="1"/>
</dbReference>
<dbReference type="Pfam" id="PF00158">
    <property type="entry name" value="Sigma54_activat"/>
    <property type="match status" value="1"/>
</dbReference>
<evidence type="ECO:0000259" key="6">
    <source>
        <dbReference type="PROSITE" id="PS51096"/>
    </source>
</evidence>